<feature type="signal peptide" evidence="1">
    <location>
        <begin position="1"/>
        <end position="23"/>
    </location>
</feature>
<dbReference type="RefSeq" id="WP_017051402.1">
    <property type="nucleotide sequence ID" value="NZ_AJYW02000055.1"/>
</dbReference>
<dbReference type="EMBL" id="AJYW02000055">
    <property type="protein sequence ID" value="OEE78207.1"/>
    <property type="molecule type" value="Genomic_DNA"/>
</dbReference>
<protein>
    <submittedName>
        <fullName evidence="2">Iron-hydroxamate ABC transporter substrate-binding protein</fullName>
    </submittedName>
</protein>
<dbReference type="Proteomes" id="UP000094165">
    <property type="component" value="Unassembled WGS sequence"/>
</dbReference>
<gene>
    <name evidence="2" type="ORF">A130_13610</name>
</gene>
<keyword evidence="1" id="KW-0732">Signal</keyword>
<dbReference type="NCBIfam" id="TIGR04219">
    <property type="entry name" value="OMP_w_GlyGly"/>
    <property type="match status" value="1"/>
</dbReference>
<reference evidence="2 3" key="1">
    <citation type="journal article" date="2012" name="Science">
        <title>Ecological populations of bacteria act as socially cohesive units of antibiotic production and resistance.</title>
        <authorList>
            <person name="Cordero O.X."/>
            <person name="Wildschutte H."/>
            <person name="Kirkup B."/>
            <person name="Proehl S."/>
            <person name="Ngo L."/>
            <person name="Hussain F."/>
            <person name="Le Roux F."/>
            <person name="Mincer T."/>
            <person name="Polz M.F."/>
        </authorList>
    </citation>
    <scope>NUCLEOTIDE SEQUENCE [LARGE SCALE GENOMIC DNA]</scope>
    <source>
        <strain evidence="2 3">FF-238</strain>
    </source>
</reference>
<feature type="chain" id="PRO_5009173514" evidence="1">
    <location>
        <begin position="24"/>
        <end position="221"/>
    </location>
</feature>
<keyword evidence="3" id="KW-1185">Reference proteome</keyword>
<evidence type="ECO:0000313" key="2">
    <source>
        <dbReference type="EMBL" id="OEE78207.1"/>
    </source>
</evidence>
<dbReference type="AlphaFoldDB" id="A0A1E5D4U7"/>
<accession>A0A1E5D4U7</accession>
<evidence type="ECO:0000313" key="3">
    <source>
        <dbReference type="Proteomes" id="UP000094165"/>
    </source>
</evidence>
<evidence type="ECO:0000256" key="1">
    <source>
        <dbReference type="SAM" id="SignalP"/>
    </source>
</evidence>
<sequence>MNKSTFTILTGLTLALGSASALADDAFYSAKVGADMWWGNTEANEVTRDDSTSASLYFAFEHKLPMIPNASIRYTTIDADYVAFDKYDYTLYYSLMEHDLLHFDAGMTFTQYSNSHYVNGAPAANTEKFDEFTWSWYAQGEINVPKTELSIIGQMEFGDSSGIKSADIMAGVQYRIPLEAADIALRGGYRVIDLESDVFASDLGKSFILVDGWFLGGAVEF</sequence>
<comment type="caution">
    <text evidence="2">The sequence shown here is derived from an EMBL/GenBank/DDBJ whole genome shotgun (WGS) entry which is preliminary data.</text>
</comment>
<proteinExistence type="predicted"/>
<name>A0A1E5D4U7_9VIBR</name>
<dbReference type="InterPro" id="IPR026387">
    <property type="entry name" value="OMP_w_GlyGly"/>
</dbReference>
<organism evidence="2 3">
    <name type="scientific">Vibrio genomosp. F6 str. FF-238</name>
    <dbReference type="NCBI Taxonomy" id="1191298"/>
    <lineage>
        <taxon>Bacteria</taxon>
        <taxon>Pseudomonadati</taxon>
        <taxon>Pseudomonadota</taxon>
        <taxon>Gammaproteobacteria</taxon>
        <taxon>Vibrionales</taxon>
        <taxon>Vibrionaceae</taxon>
        <taxon>Vibrio</taxon>
    </lineage>
</organism>